<dbReference type="InterPro" id="IPR013154">
    <property type="entry name" value="ADH-like_N"/>
</dbReference>
<keyword evidence="3" id="KW-0521">NADP</keyword>
<dbReference type="InterPro" id="IPR051034">
    <property type="entry name" value="Mito_Enoyl-ACP_Reductase"/>
</dbReference>
<proteinExistence type="inferred from homology"/>
<dbReference type="Proteomes" id="UP000279236">
    <property type="component" value="Unassembled WGS sequence"/>
</dbReference>
<dbReference type="RefSeq" id="XP_028478563.1">
    <property type="nucleotide sequence ID" value="XM_028622111.1"/>
</dbReference>
<protein>
    <recommendedName>
        <fullName evidence="7">Alcohol dehydrogenase-like N-terminal domain-containing protein</fullName>
    </recommendedName>
</protein>
<dbReference type="SUPFAM" id="SSF50129">
    <property type="entry name" value="GroES-like"/>
    <property type="match status" value="1"/>
</dbReference>
<dbReference type="AlphaFoldDB" id="A0A427Y2A9"/>
<evidence type="ECO:0000256" key="5">
    <source>
        <dbReference type="ARBA" id="ARBA00023002"/>
    </source>
</evidence>
<keyword evidence="9" id="KW-1185">Reference proteome</keyword>
<dbReference type="GO" id="GO:0006631">
    <property type="term" value="P:fatty acid metabolic process"/>
    <property type="evidence" value="ECO:0007669"/>
    <property type="project" value="TreeGrafter"/>
</dbReference>
<evidence type="ECO:0000313" key="9">
    <source>
        <dbReference type="Proteomes" id="UP000279236"/>
    </source>
</evidence>
<name>A0A427Y2A9_9TREE</name>
<dbReference type="GO" id="GO:0016491">
    <property type="term" value="F:oxidoreductase activity"/>
    <property type="evidence" value="ECO:0007669"/>
    <property type="project" value="UniProtKB-KW"/>
</dbReference>
<sequence length="332" mass="35735">MTARHSPVDLTTDNSALIYRSFGDPQQVLHLETAPLPALIPSKLRVTMIYAPVNPSDLIPITGAYAHRVHPPSVAGYEGVGLVVSAPKTHAGLVGRRVLPLRGVGTWQTVVDCDPELAVPVPDEVDDLVAARAYINPLAAITMLDTWPVAGKRVLLSGAGSACAELLGLWALKQGATTVVGIYRSEERKGRLLECGIKPVQTDDTAAVAAAAAEADLTFDAIGGHVGSAILDAMRPGTVFIAYGLLSGQPLRPSRTPRAKYELFHLRNPLATMTSAAWQGQFRHIWPMLLKLELQPVKVFPLEHWQAAIEEAKRPGGTKPILSFPFRYSSIN</sequence>
<dbReference type="PANTHER" id="PTHR43981">
    <property type="entry name" value="ENOYL-[ACYL-CARRIER-PROTEIN] REDUCTASE, MITOCHONDRIAL"/>
    <property type="match status" value="1"/>
</dbReference>
<evidence type="ECO:0000256" key="3">
    <source>
        <dbReference type="ARBA" id="ARBA00022857"/>
    </source>
</evidence>
<dbReference type="CDD" id="cd05282">
    <property type="entry name" value="ETR_like"/>
    <property type="match status" value="1"/>
</dbReference>
<evidence type="ECO:0000256" key="6">
    <source>
        <dbReference type="ARBA" id="ARBA00023128"/>
    </source>
</evidence>
<evidence type="ECO:0000256" key="4">
    <source>
        <dbReference type="ARBA" id="ARBA00022946"/>
    </source>
</evidence>
<dbReference type="GeneID" id="39591251"/>
<dbReference type="InterPro" id="IPR036291">
    <property type="entry name" value="NAD(P)-bd_dom_sf"/>
</dbReference>
<dbReference type="Gene3D" id="3.90.180.10">
    <property type="entry name" value="Medium-chain alcohol dehydrogenases, catalytic domain"/>
    <property type="match status" value="1"/>
</dbReference>
<keyword evidence="5" id="KW-0560">Oxidoreductase</keyword>
<gene>
    <name evidence="8" type="ORF">EHS24_006708</name>
</gene>
<dbReference type="Gene3D" id="3.40.50.720">
    <property type="entry name" value="NAD(P)-binding Rossmann-like Domain"/>
    <property type="match status" value="1"/>
</dbReference>
<keyword evidence="4" id="KW-0809">Transit peptide</keyword>
<accession>A0A427Y2A9</accession>
<dbReference type="InterPro" id="IPR011032">
    <property type="entry name" value="GroES-like_sf"/>
</dbReference>
<keyword evidence="6" id="KW-0496">Mitochondrion</keyword>
<dbReference type="Pfam" id="PF08240">
    <property type="entry name" value="ADH_N"/>
    <property type="match status" value="1"/>
</dbReference>
<dbReference type="SUPFAM" id="SSF51735">
    <property type="entry name" value="NAD(P)-binding Rossmann-fold domains"/>
    <property type="match status" value="1"/>
</dbReference>
<dbReference type="GO" id="GO:0005739">
    <property type="term" value="C:mitochondrion"/>
    <property type="evidence" value="ECO:0007669"/>
    <property type="project" value="UniProtKB-SubCell"/>
</dbReference>
<evidence type="ECO:0000259" key="7">
    <source>
        <dbReference type="Pfam" id="PF08240"/>
    </source>
</evidence>
<dbReference type="PANTHER" id="PTHR43981:SF2">
    <property type="entry name" value="ENOYL-[ACYL-CARRIER-PROTEIN] REDUCTASE, MITOCHONDRIAL"/>
    <property type="match status" value="1"/>
</dbReference>
<evidence type="ECO:0000256" key="2">
    <source>
        <dbReference type="ARBA" id="ARBA00010371"/>
    </source>
</evidence>
<dbReference type="STRING" id="105984.A0A427Y2A9"/>
<comment type="subcellular location">
    <subcellularLocation>
        <location evidence="1">Mitochondrion</location>
    </subcellularLocation>
</comment>
<evidence type="ECO:0000313" key="8">
    <source>
        <dbReference type="EMBL" id="RSH85115.1"/>
    </source>
</evidence>
<reference evidence="8 9" key="1">
    <citation type="submission" date="2018-11" db="EMBL/GenBank/DDBJ databases">
        <title>Genome sequence of Apiotrichum porosum DSM 27194.</title>
        <authorList>
            <person name="Aliyu H."/>
            <person name="Gorte O."/>
            <person name="Ochsenreither K."/>
        </authorList>
    </citation>
    <scope>NUCLEOTIDE SEQUENCE [LARGE SCALE GENOMIC DNA]</scope>
    <source>
        <strain evidence="8 9">DSM 27194</strain>
    </source>
</reference>
<evidence type="ECO:0000256" key="1">
    <source>
        <dbReference type="ARBA" id="ARBA00004173"/>
    </source>
</evidence>
<comment type="similarity">
    <text evidence="2">Belongs to the zinc-containing alcohol dehydrogenase family. Quinone oxidoreductase subfamily.</text>
</comment>
<comment type="caution">
    <text evidence="8">The sequence shown here is derived from an EMBL/GenBank/DDBJ whole genome shotgun (WGS) entry which is preliminary data.</text>
</comment>
<dbReference type="OrthoDB" id="7482721at2759"/>
<dbReference type="EMBL" id="RSCE01000003">
    <property type="protein sequence ID" value="RSH85115.1"/>
    <property type="molecule type" value="Genomic_DNA"/>
</dbReference>
<feature type="domain" description="Alcohol dehydrogenase-like N-terminal" evidence="7">
    <location>
        <begin position="43"/>
        <end position="122"/>
    </location>
</feature>
<organism evidence="8 9">
    <name type="scientific">Apiotrichum porosum</name>
    <dbReference type="NCBI Taxonomy" id="105984"/>
    <lineage>
        <taxon>Eukaryota</taxon>
        <taxon>Fungi</taxon>
        <taxon>Dikarya</taxon>
        <taxon>Basidiomycota</taxon>
        <taxon>Agaricomycotina</taxon>
        <taxon>Tremellomycetes</taxon>
        <taxon>Trichosporonales</taxon>
        <taxon>Trichosporonaceae</taxon>
        <taxon>Apiotrichum</taxon>
    </lineage>
</organism>